<name>A0ABW0LQ81_9BACI</name>
<gene>
    <name evidence="2" type="ORF">ACFPM4_18305</name>
</gene>
<dbReference type="SUPFAM" id="SSF56601">
    <property type="entry name" value="beta-lactamase/transpeptidase-like"/>
    <property type="match status" value="1"/>
</dbReference>
<proteinExistence type="predicted"/>
<reference evidence="3" key="1">
    <citation type="journal article" date="2019" name="Int. J. Syst. Evol. Microbiol.">
        <title>The Global Catalogue of Microorganisms (GCM) 10K type strain sequencing project: providing services to taxonomists for standard genome sequencing and annotation.</title>
        <authorList>
            <consortium name="The Broad Institute Genomics Platform"/>
            <consortium name="The Broad Institute Genome Sequencing Center for Infectious Disease"/>
            <person name="Wu L."/>
            <person name="Ma J."/>
        </authorList>
    </citation>
    <scope>NUCLEOTIDE SEQUENCE [LARGE SCALE GENOMIC DNA]</scope>
    <source>
        <strain evidence="3">CGMCC 1.12237</strain>
    </source>
</reference>
<dbReference type="InterPro" id="IPR050515">
    <property type="entry name" value="Beta-lactam/transpept"/>
</dbReference>
<comment type="caution">
    <text evidence="2">The sequence shown here is derived from an EMBL/GenBank/DDBJ whole genome shotgun (WGS) entry which is preliminary data.</text>
</comment>
<evidence type="ECO:0000313" key="2">
    <source>
        <dbReference type="EMBL" id="MFC5466681.1"/>
    </source>
</evidence>
<dbReference type="PANTHER" id="PTHR30627:SF24">
    <property type="entry name" value="PENICILLIN-BINDING PROTEIN 4B"/>
    <property type="match status" value="1"/>
</dbReference>
<evidence type="ECO:0000259" key="1">
    <source>
        <dbReference type="Pfam" id="PF00905"/>
    </source>
</evidence>
<evidence type="ECO:0000313" key="3">
    <source>
        <dbReference type="Proteomes" id="UP001596147"/>
    </source>
</evidence>
<dbReference type="InterPro" id="IPR012338">
    <property type="entry name" value="Beta-lactam/transpept-like"/>
</dbReference>
<protein>
    <submittedName>
        <fullName evidence="2">Peptidoglycan D,D-transpeptidase FtsI family protein</fullName>
    </submittedName>
</protein>
<accession>A0ABW0LQ81</accession>
<dbReference type="InterPro" id="IPR001460">
    <property type="entry name" value="PCN-bd_Tpept"/>
</dbReference>
<dbReference type="EMBL" id="JBHSMC010000029">
    <property type="protein sequence ID" value="MFC5466681.1"/>
    <property type="molecule type" value="Genomic_DNA"/>
</dbReference>
<sequence length="586" mass="65795">MRKRRIVFLALAILFMLFVIMGRLMQLQLFATEHFSSRNINLIYESVKQRSHEILINDGRGDFLDASGQPLSYEEKTVLVLFPFLKNIDWDKASLAEIMRISESEISSLIEEADKPFIYGQLTSYEAEQVRALNIPGVIAISKEFPSTNNSAAQLLGLTGENKDEFEKRYPDKKGNTSMKIGITGLQESFDPFLIPENPSKLIFHVDGKGAPLFGIDVKLTGENNPFYPLRVKTTIERNIQDRLEQLIDDHNIVNGGALLLNIETNSIIASASRPTINESAPFSDDGTKNKMFEQHIPGSVFKTVVAAGAIEEELIKDDEVFNCSLDIRGEQAERDLGELKLDESFSRSCNLTFAELAKRLQKEDPNMLEKYASELGLIGNISWKKDLFHFENFKQFSHHQGRIFTEESSRKDLNYVGQTGIGQHEVRVSPLHVANMLATIARGGEMNAIKVASEIQYGDGSIMYKFPDIKVKDSKISPSTFMQLQSLLRHVVSDNEGTGRYFQDLPFEIAGKSGTGETGIFKDEEQLHNKWFAGYFPFKSPKYALVVVNLGVPINEGGVNLLFADIVNMIYEESHDAVEASKPIQ</sequence>
<dbReference type="Gene3D" id="3.40.710.10">
    <property type="entry name" value="DD-peptidase/beta-lactamase superfamily"/>
    <property type="match status" value="1"/>
</dbReference>
<keyword evidence="3" id="KW-1185">Reference proteome</keyword>
<organism evidence="2 3">
    <name type="scientific">Lederbergia graminis</name>
    <dbReference type="NCBI Taxonomy" id="735518"/>
    <lineage>
        <taxon>Bacteria</taxon>
        <taxon>Bacillati</taxon>
        <taxon>Bacillota</taxon>
        <taxon>Bacilli</taxon>
        <taxon>Bacillales</taxon>
        <taxon>Bacillaceae</taxon>
        <taxon>Lederbergia</taxon>
    </lineage>
</organism>
<dbReference type="RefSeq" id="WP_382355025.1">
    <property type="nucleotide sequence ID" value="NZ_JBHSMC010000029.1"/>
</dbReference>
<dbReference type="Proteomes" id="UP001596147">
    <property type="component" value="Unassembled WGS sequence"/>
</dbReference>
<dbReference type="SUPFAM" id="SSF56519">
    <property type="entry name" value="Penicillin binding protein dimerisation domain"/>
    <property type="match status" value="1"/>
</dbReference>
<dbReference type="InterPro" id="IPR036138">
    <property type="entry name" value="PBP_dimer_sf"/>
</dbReference>
<feature type="domain" description="Penicillin-binding protein transpeptidase" evidence="1">
    <location>
        <begin position="256"/>
        <end position="551"/>
    </location>
</feature>
<dbReference type="Gene3D" id="3.90.1310.10">
    <property type="entry name" value="Penicillin-binding protein 2a (Domain 2)"/>
    <property type="match status" value="1"/>
</dbReference>
<dbReference type="Pfam" id="PF00905">
    <property type="entry name" value="Transpeptidase"/>
    <property type="match status" value="1"/>
</dbReference>
<dbReference type="PANTHER" id="PTHR30627">
    <property type="entry name" value="PEPTIDOGLYCAN D,D-TRANSPEPTIDASE"/>
    <property type="match status" value="1"/>
</dbReference>